<accession>C7P7B4</accession>
<organism evidence="1 2">
    <name type="scientific">Methanocaldococcus fervens (strain DSM 4213 / JCM 15782 / AG86)</name>
    <name type="common">Methanococcus fervens</name>
    <dbReference type="NCBI Taxonomy" id="573064"/>
    <lineage>
        <taxon>Archaea</taxon>
        <taxon>Methanobacteriati</taxon>
        <taxon>Methanobacteriota</taxon>
        <taxon>Methanomada group</taxon>
        <taxon>Methanococci</taxon>
        <taxon>Methanococcales</taxon>
        <taxon>Methanocaldococcaceae</taxon>
        <taxon>Methanocaldococcus</taxon>
    </lineage>
</organism>
<evidence type="ECO:0000313" key="2">
    <source>
        <dbReference type="Proteomes" id="UP000001495"/>
    </source>
</evidence>
<evidence type="ECO:0000313" key="1">
    <source>
        <dbReference type="EMBL" id="ACV24446.1"/>
    </source>
</evidence>
<proteinExistence type="predicted"/>
<gene>
    <name evidence="1" type="ordered locus">Mefer_0626</name>
</gene>
<protein>
    <submittedName>
        <fullName evidence="1">Uncharacterized protein</fullName>
    </submittedName>
</protein>
<dbReference type="EMBL" id="CP001696">
    <property type="protein sequence ID" value="ACV24446.1"/>
    <property type="molecule type" value="Genomic_DNA"/>
</dbReference>
<keyword evidence="2" id="KW-1185">Reference proteome</keyword>
<dbReference type="AlphaFoldDB" id="C7P7B4"/>
<dbReference type="Proteomes" id="UP000001495">
    <property type="component" value="Chromosome"/>
</dbReference>
<dbReference type="HOGENOM" id="CLU_3401569_0_0_2"/>
<reference evidence="1" key="1">
    <citation type="submission" date="2009-08" db="EMBL/GenBank/DDBJ databases">
        <title>Complete sequence of chromosome of Methanocaldococcus fervens AG86.</title>
        <authorList>
            <consortium name="US DOE Joint Genome Institute"/>
            <person name="Lucas S."/>
            <person name="Copeland A."/>
            <person name="Lapidus A."/>
            <person name="Glavina del Rio T."/>
            <person name="Tice H."/>
            <person name="Bruce D."/>
            <person name="Goodwin L."/>
            <person name="Pitluck S."/>
            <person name="Chertkov O."/>
            <person name="Detter J.C."/>
            <person name="Han C."/>
            <person name="Tapia R."/>
            <person name="Larimer F."/>
            <person name="Land M."/>
            <person name="Hauser L."/>
            <person name="Kyrpides N."/>
            <person name="Ovchinnikova G."/>
            <person name="Lupa-Sieprawska M."/>
            <person name="Whitman W.B."/>
        </authorList>
    </citation>
    <scope>NUCLEOTIDE SEQUENCE [LARGE SCALE GENOMIC DNA]</scope>
    <source>
        <strain evidence="1">AG86</strain>
    </source>
</reference>
<name>C7P7B4_METFA</name>
<dbReference type="KEGG" id="mfe:Mefer_0626"/>
<sequence length="30" mass="3434">MKLGRYLAVSKDFAPAMAKIIKNKKIIQRT</sequence>